<accession>A0A521DZJ2</accession>
<dbReference type="AlphaFoldDB" id="A0A521DZJ2"/>
<dbReference type="EMBL" id="FXTM01000029">
    <property type="protein sequence ID" value="SMO77137.1"/>
    <property type="molecule type" value="Genomic_DNA"/>
</dbReference>
<evidence type="ECO:0000313" key="2">
    <source>
        <dbReference type="Proteomes" id="UP000317315"/>
    </source>
</evidence>
<organism evidence="1 2">
    <name type="scientific">Balnearium lithotrophicum</name>
    <dbReference type="NCBI Taxonomy" id="223788"/>
    <lineage>
        <taxon>Bacteria</taxon>
        <taxon>Pseudomonadati</taxon>
        <taxon>Aquificota</taxon>
        <taxon>Aquificia</taxon>
        <taxon>Desulfurobacteriales</taxon>
        <taxon>Desulfurobacteriaceae</taxon>
        <taxon>Balnearium</taxon>
    </lineage>
</organism>
<dbReference type="RefSeq" id="WP_142936169.1">
    <property type="nucleotide sequence ID" value="NZ_FXTM01000029.1"/>
</dbReference>
<reference evidence="1 2" key="1">
    <citation type="submission" date="2017-05" db="EMBL/GenBank/DDBJ databases">
        <authorList>
            <person name="Varghese N."/>
            <person name="Submissions S."/>
        </authorList>
    </citation>
    <scope>NUCLEOTIDE SEQUENCE [LARGE SCALE GENOMIC DNA]</scope>
    <source>
        <strain evidence="1 2">DSM 16304</strain>
    </source>
</reference>
<evidence type="ECO:0000313" key="1">
    <source>
        <dbReference type="EMBL" id="SMO77137.1"/>
    </source>
</evidence>
<proteinExistence type="predicted"/>
<sequence>MAVINFDLDYQFLKDSYTGRGGYLDGSYLVRFPNESDEKFKNRKRYAVLFNFCKKIVDSITGHVFKKSPIRKMDDSPWYEKFINNTDRRGTYIDDKMSQLLKLTLINGIIFVIVDKPRIQVETALEEKELNIFPYITFRKPVHLQDYSFDEFGTLNYIVFKEPNPENPQFFIYRKYTKNEWFISDDEQFSKLRDSGEHKLGVVPVIPFAVTQLEDDEILPTPFILEIANLQRDFYNAVNELRTILRDNTFPILTFPVKDDSSTEALKNQGLSISTDNGLLYNAEAGAKPEFIAPPSDPAQIYLSYIEMLVKQIFKQVNLDFANSKAESGLAKQYDYLEFTTMLVNFANALEACEYKIAELVGKWLGEEFKGYIEYSKQFTILDAEQFTETVLSVFNEPAVSPVLKNELEKLLARLILNPFKDEKELDQIENALDSKEDWEVKMRAEGWNS</sequence>
<dbReference type="OrthoDB" id="12577at2"/>
<gene>
    <name evidence="1" type="ORF">SAMN06269117_1294</name>
</gene>
<name>A0A521DZJ2_9BACT</name>
<keyword evidence="2" id="KW-1185">Reference proteome</keyword>
<dbReference type="Proteomes" id="UP000317315">
    <property type="component" value="Unassembled WGS sequence"/>
</dbReference>
<protein>
    <submittedName>
        <fullName evidence="1">Phage portal protein, SPP1 Gp6-like</fullName>
    </submittedName>
</protein>